<feature type="transmembrane region" description="Helical" evidence="6">
    <location>
        <begin position="282"/>
        <end position="300"/>
    </location>
</feature>
<dbReference type="Pfam" id="PF00324">
    <property type="entry name" value="AA_permease"/>
    <property type="match status" value="1"/>
</dbReference>
<evidence type="ECO:0000313" key="8">
    <source>
        <dbReference type="EMBL" id="TIA40736.1"/>
    </source>
</evidence>
<dbReference type="InterPro" id="IPR050524">
    <property type="entry name" value="APC_YAT"/>
</dbReference>
<evidence type="ECO:0000256" key="1">
    <source>
        <dbReference type="ARBA" id="ARBA00004141"/>
    </source>
</evidence>
<evidence type="ECO:0000256" key="3">
    <source>
        <dbReference type="ARBA" id="ARBA00022989"/>
    </source>
</evidence>
<feature type="transmembrane region" description="Helical" evidence="6">
    <location>
        <begin position="202"/>
        <end position="219"/>
    </location>
</feature>
<dbReference type="PIRSF" id="PIRSF006060">
    <property type="entry name" value="AA_transporter"/>
    <property type="match status" value="1"/>
</dbReference>
<keyword evidence="3 6" id="KW-1133">Transmembrane helix</keyword>
<dbReference type="PANTHER" id="PTHR43341:SF15">
    <property type="entry name" value="GENERAL AMINO ACID PERMEASE AGP2"/>
    <property type="match status" value="1"/>
</dbReference>
<gene>
    <name evidence="8" type="ORF">D6C78_02315</name>
</gene>
<comment type="caution">
    <text evidence="8">The sequence shown here is derived from an EMBL/GenBank/DDBJ whole genome shotgun (WGS) entry which is preliminary data.</text>
</comment>
<dbReference type="InterPro" id="IPR004841">
    <property type="entry name" value="AA-permease/SLC12A_dom"/>
</dbReference>
<feature type="transmembrane region" description="Helical" evidence="6">
    <location>
        <begin position="321"/>
        <end position="340"/>
    </location>
</feature>
<feature type="transmembrane region" description="Helical" evidence="6">
    <location>
        <begin position="459"/>
        <end position="476"/>
    </location>
</feature>
<feature type="transmembrane region" description="Helical" evidence="6">
    <location>
        <begin position="123"/>
        <end position="150"/>
    </location>
</feature>
<dbReference type="GO" id="GO:0015171">
    <property type="term" value="F:amino acid transmembrane transporter activity"/>
    <property type="evidence" value="ECO:0007669"/>
    <property type="project" value="TreeGrafter"/>
</dbReference>
<sequence length="590" mass="64480">MVSVTLYMIVSSTSMLYSRSYAALRFFGTDNMEPPNYGQNRSQKQDKSYGQPPSPKVSVEIGQLSMHDISSAEDDDLVTAVKKAVNHRRLGSRQLQLTAIAGSIGASLFVAIGSGVSSGPLCLLFSFIFWATIVFSIAQCQTEIVTLFPLDGSFIRLAGRMVDPALGVTAGWNLFFAQTSFVIFEATVINTLVTYWGYDQSPAVLISVSLVLYLALNIYRADVFGEAEFWLSLCKILLATGLIVYTLVVMLGGNPLHDRFGFRYWKEPGLWTGDSPVTRLEFFVNAVNVAGFVMSGPEYISMVAGEATDPRRTVPRAFNTIMSRLIVFFIGGALCVGILVPSNDSTLTNGSDTYAGASPYVISMRRLQIPVLPSIVNAALLTSIVSAGNAYTFNASRSLHALALDGQAPAFLGRLNKNGVPYMAVIAVMLLSCLAFLALGSGSSKVLSWILNFCTASQMLNWAIMSATWIRFNAAVKAQNVDRQSYLPVLSRWQPYAAYWALLWATIFLWVQGYAVFLKGNWSVATFIFNYGIIALAGGIGIVWKVVKGTRFHRSKEVDLASDCDFFDALTEHYRGEREAEGAESSTVKA</sequence>
<feature type="transmembrane region" description="Helical" evidence="6">
    <location>
        <begin position="524"/>
        <end position="547"/>
    </location>
</feature>
<evidence type="ECO:0000313" key="9">
    <source>
        <dbReference type="Proteomes" id="UP000308724"/>
    </source>
</evidence>
<dbReference type="GO" id="GO:0016020">
    <property type="term" value="C:membrane"/>
    <property type="evidence" value="ECO:0007669"/>
    <property type="project" value="UniProtKB-SubCell"/>
</dbReference>
<accession>A0A4T0C087</accession>
<reference evidence="8 9" key="1">
    <citation type="submission" date="2018-10" db="EMBL/GenBank/DDBJ databases">
        <title>Fifty Aureobasidium pullulans genomes reveal a recombining polyextremotolerant generalist.</title>
        <authorList>
            <person name="Gostincar C."/>
            <person name="Turk M."/>
            <person name="Zajc J."/>
            <person name="Gunde-Cimerman N."/>
        </authorList>
    </citation>
    <scope>NUCLEOTIDE SEQUENCE [LARGE SCALE GENOMIC DNA]</scope>
    <source>
        <strain evidence="8 9">EXF-1645</strain>
    </source>
</reference>
<feature type="region of interest" description="Disordered" evidence="5">
    <location>
        <begin position="34"/>
        <end position="56"/>
    </location>
</feature>
<dbReference type="EMBL" id="QZBZ01000028">
    <property type="protein sequence ID" value="TIA40736.1"/>
    <property type="molecule type" value="Genomic_DNA"/>
</dbReference>
<organism evidence="8 9">
    <name type="scientific">Aureobasidium pullulans</name>
    <name type="common">Black yeast</name>
    <name type="synonym">Pullularia pullulans</name>
    <dbReference type="NCBI Taxonomy" id="5580"/>
    <lineage>
        <taxon>Eukaryota</taxon>
        <taxon>Fungi</taxon>
        <taxon>Dikarya</taxon>
        <taxon>Ascomycota</taxon>
        <taxon>Pezizomycotina</taxon>
        <taxon>Dothideomycetes</taxon>
        <taxon>Dothideomycetidae</taxon>
        <taxon>Dothideales</taxon>
        <taxon>Saccotheciaceae</taxon>
        <taxon>Aureobasidium</taxon>
    </lineage>
</organism>
<feature type="transmembrane region" description="Helical" evidence="6">
    <location>
        <begin position="97"/>
        <end position="117"/>
    </location>
</feature>
<name>A0A4T0C087_AURPU</name>
<keyword evidence="2 6" id="KW-0812">Transmembrane</keyword>
<keyword evidence="4 6" id="KW-0472">Membrane</keyword>
<evidence type="ECO:0000256" key="6">
    <source>
        <dbReference type="SAM" id="Phobius"/>
    </source>
</evidence>
<evidence type="ECO:0000259" key="7">
    <source>
        <dbReference type="Pfam" id="PF00324"/>
    </source>
</evidence>
<feature type="transmembrane region" description="Helical" evidence="6">
    <location>
        <begin position="171"/>
        <end position="196"/>
    </location>
</feature>
<protein>
    <submittedName>
        <fullName evidence="8">Putative amino acid transporter</fullName>
    </submittedName>
</protein>
<dbReference type="AlphaFoldDB" id="A0A4T0C087"/>
<feature type="transmembrane region" description="Helical" evidence="6">
    <location>
        <begin position="371"/>
        <end position="391"/>
    </location>
</feature>
<comment type="subcellular location">
    <subcellularLocation>
        <location evidence="1">Membrane</location>
        <topology evidence="1">Multi-pass membrane protein</topology>
    </subcellularLocation>
</comment>
<dbReference type="Proteomes" id="UP000308724">
    <property type="component" value="Unassembled WGS sequence"/>
</dbReference>
<evidence type="ECO:0000256" key="4">
    <source>
        <dbReference type="ARBA" id="ARBA00023136"/>
    </source>
</evidence>
<dbReference type="PANTHER" id="PTHR43341">
    <property type="entry name" value="AMINO ACID PERMEASE"/>
    <property type="match status" value="1"/>
</dbReference>
<feature type="transmembrane region" description="Helical" evidence="6">
    <location>
        <begin position="231"/>
        <end position="253"/>
    </location>
</feature>
<evidence type="ECO:0000256" key="5">
    <source>
        <dbReference type="SAM" id="MobiDB-lite"/>
    </source>
</evidence>
<dbReference type="Gene3D" id="1.20.1740.10">
    <property type="entry name" value="Amino acid/polyamine transporter I"/>
    <property type="match status" value="1"/>
</dbReference>
<feature type="transmembrane region" description="Helical" evidence="6">
    <location>
        <begin position="497"/>
        <end position="518"/>
    </location>
</feature>
<proteinExistence type="predicted"/>
<feature type="transmembrane region" description="Helical" evidence="6">
    <location>
        <begin position="420"/>
        <end position="439"/>
    </location>
</feature>
<feature type="domain" description="Amino acid permease/ SLC12A" evidence="7">
    <location>
        <begin position="95"/>
        <end position="553"/>
    </location>
</feature>
<evidence type="ECO:0000256" key="2">
    <source>
        <dbReference type="ARBA" id="ARBA00022692"/>
    </source>
</evidence>